<name>A0A369CG34_9GAMM</name>
<evidence type="ECO:0000313" key="2">
    <source>
        <dbReference type="EMBL" id="RCX32198.1"/>
    </source>
</evidence>
<evidence type="ECO:0000313" key="3">
    <source>
        <dbReference type="Proteomes" id="UP000252707"/>
    </source>
</evidence>
<accession>A0A369CG34</accession>
<reference evidence="2 3" key="1">
    <citation type="submission" date="2018-07" db="EMBL/GenBank/DDBJ databases">
        <title>Genomic Encyclopedia of Type Strains, Phase IV (KMG-IV): sequencing the most valuable type-strain genomes for metagenomic binning, comparative biology and taxonomic classification.</title>
        <authorList>
            <person name="Goeker M."/>
        </authorList>
    </citation>
    <scope>NUCLEOTIDE SEQUENCE [LARGE SCALE GENOMIC DNA]</scope>
    <source>
        <strain evidence="2 3">DSM 26407</strain>
    </source>
</reference>
<dbReference type="InterPro" id="IPR008325">
    <property type="entry name" value="EipA-like"/>
</dbReference>
<dbReference type="AlphaFoldDB" id="A0A369CG34"/>
<sequence>MKAYVRNLLFILGLLAFGTVSFAAEEAEEDTYDQDSVLQAAEEFFGEASSGLANIIEKVFKEQGRPNGFIKGEEASGAIGVGLRYGNGTLTLKNGGSRKVYWQGPSIGWDLGANASKSFTLVYHMKSTDQIFQRYPGVEGTLYYVGGFGVNYQQSGDVILAPIRAGVGLRAGANVGYLHYTRKKSWVPF</sequence>
<comment type="caution">
    <text evidence="2">The sequence shown here is derived from an EMBL/GenBank/DDBJ whole genome shotgun (WGS) entry which is preliminary data.</text>
</comment>
<dbReference type="OrthoDB" id="9796051at2"/>
<feature type="chain" id="PRO_5016975976" description="DUF1134 domain-containing protein" evidence="1">
    <location>
        <begin position="24"/>
        <end position="189"/>
    </location>
</feature>
<proteinExistence type="predicted"/>
<dbReference type="RefSeq" id="WP_114279012.1">
    <property type="nucleotide sequence ID" value="NZ_QPJY01000002.1"/>
</dbReference>
<feature type="signal peptide" evidence="1">
    <location>
        <begin position="1"/>
        <end position="23"/>
    </location>
</feature>
<keyword evidence="3" id="KW-1185">Reference proteome</keyword>
<evidence type="ECO:0008006" key="4">
    <source>
        <dbReference type="Google" id="ProtNLM"/>
    </source>
</evidence>
<gene>
    <name evidence="2" type="ORF">DFQ59_102558</name>
</gene>
<dbReference type="Pfam" id="PF06577">
    <property type="entry name" value="EipA"/>
    <property type="match status" value="1"/>
</dbReference>
<dbReference type="Proteomes" id="UP000252707">
    <property type="component" value="Unassembled WGS sequence"/>
</dbReference>
<organism evidence="2 3">
    <name type="scientific">Thioalbus denitrificans</name>
    <dbReference type="NCBI Taxonomy" id="547122"/>
    <lineage>
        <taxon>Bacteria</taxon>
        <taxon>Pseudomonadati</taxon>
        <taxon>Pseudomonadota</taxon>
        <taxon>Gammaproteobacteria</taxon>
        <taxon>Chromatiales</taxon>
        <taxon>Ectothiorhodospiraceae</taxon>
        <taxon>Thioalbus</taxon>
    </lineage>
</organism>
<keyword evidence="1" id="KW-0732">Signal</keyword>
<dbReference type="EMBL" id="QPJY01000002">
    <property type="protein sequence ID" value="RCX32198.1"/>
    <property type="molecule type" value="Genomic_DNA"/>
</dbReference>
<evidence type="ECO:0000256" key="1">
    <source>
        <dbReference type="SAM" id="SignalP"/>
    </source>
</evidence>
<protein>
    <recommendedName>
        <fullName evidence="4">DUF1134 domain-containing protein</fullName>
    </recommendedName>
</protein>